<evidence type="ECO:0000313" key="1">
    <source>
        <dbReference type="EMBL" id="GAA4916390.1"/>
    </source>
</evidence>
<sequence>MSLVPLSPVTVTPVRQTYCAEPAQFPSVGGTVGNEQPAHYRGCHPDLLLKNSLRDQVPLAQKAPKKVPPRDRLRWHYCDVGAPG</sequence>
<organism evidence="1 2">
    <name type="scientific">Nesterenkonia rhizosphaerae</name>
    <dbReference type="NCBI Taxonomy" id="1348272"/>
    <lineage>
        <taxon>Bacteria</taxon>
        <taxon>Bacillati</taxon>
        <taxon>Actinomycetota</taxon>
        <taxon>Actinomycetes</taxon>
        <taxon>Micrococcales</taxon>
        <taxon>Micrococcaceae</taxon>
        <taxon>Nesterenkonia</taxon>
    </lineage>
</organism>
<gene>
    <name evidence="1" type="ORF">GCM10025790_09520</name>
</gene>
<dbReference type="EMBL" id="BAABLW010000005">
    <property type="protein sequence ID" value="GAA4916390.1"/>
    <property type="molecule type" value="Genomic_DNA"/>
</dbReference>
<proteinExistence type="predicted"/>
<accession>A0ABP9FTH6</accession>
<comment type="caution">
    <text evidence="1">The sequence shown here is derived from an EMBL/GenBank/DDBJ whole genome shotgun (WGS) entry which is preliminary data.</text>
</comment>
<evidence type="ECO:0000313" key="2">
    <source>
        <dbReference type="Proteomes" id="UP001500368"/>
    </source>
</evidence>
<reference evidence="2" key="1">
    <citation type="journal article" date="2019" name="Int. J. Syst. Evol. Microbiol.">
        <title>The Global Catalogue of Microorganisms (GCM) 10K type strain sequencing project: providing services to taxonomists for standard genome sequencing and annotation.</title>
        <authorList>
            <consortium name="The Broad Institute Genomics Platform"/>
            <consortium name="The Broad Institute Genome Sequencing Center for Infectious Disease"/>
            <person name="Wu L."/>
            <person name="Ma J."/>
        </authorList>
    </citation>
    <scope>NUCLEOTIDE SEQUENCE [LARGE SCALE GENOMIC DNA]</scope>
    <source>
        <strain evidence="2">JCM 19129</strain>
    </source>
</reference>
<dbReference type="Proteomes" id="UP001500368">
    <property type="component" value="Unassembled WGS sequence"/>
</dbReference>
<protein>
    <submittedName>
        <fullName evidence="1">Uncharacterized protein</fullName>
    </submittedName>
</protein>
<name>A0ABP9FTH6_9MICC</name>
<keyword evidence="2" id="KW-1185">Reference proteome</keyword>